<organism evidence="2 3">
    <name type="scientific">Photobacterium damsela subsp. piscicida</name>
    <name type="common">Pasteurella piscicida</name>
    <dbReference type="NCBI Taxonomy" id="38294"/>
    <lineage>
        <taxon>Bacteria</taxon>
        <taxon>Pseudomonadati</taxon>
        <taxon>Pseudomonadota</taxon>
        <taxon>Gammaproteobacteria</taxon>
        <taxon>Vibrionales</taxon>
        <taxon>Vibrionaceae</taxon>
        <taxon>Photobacterium</taxon>
    </lineage>
</organism>
<dbReference type="AlphaFoldDB" id="A0A5F0YLU3"/>
<evidence type="ECO:0000313" key="2">
    <source>
        <dbReference type="EMBL" id="QOD59015.1"/>
    </source>
</evidence>
<evidence type="ECO:0000259" key="1">
    <source>
        <dbReference type="Pfam" id="PF01526"/>
    </source>
</evidence>
<dbReference type="Pfam" id="PF01526">
    <property type="entry name" value="DDE_Tnp_Tn3"/>
    <property type="match status" value="1"/>
</dbReference>
<proteinExistence type="predicted"/>
<sequence length="154" mass="17464">MYRSIYLLDYLDDRLLRKHVTKALNRGEAYHRLKKAIAHVNGGKLRVKSEIEQHILHECTRLLANAIIYFNAELLSGLITGESPDSILTPEQIKKISPVAWQHINFYGRFEFSDLGASFNVDEFMQTVDFNKLAAALKSANISTNDENLGSDPN</sequence>
<evidence type="ECO:0000313" key="3">
    <source>
        <dbReference type="Proteomes" id="UP000516656"/>
    </source>
</evidence>
<reference evidence="2 3" key="1">
    <citation type="submission" date="2020-09" db="EMBL/GenBank/DDBJ databases">
        <title>Complete, closed and curated genome sequences of Photobacterium damselae subsp. piscicida isolates from Australia indicate localised evolution and additional plasmid-borne pathogenicity mechanisms.</title>
        <authorList>
            <person name="Baseggio L."/>
            <person name="Silayeva O."/>
            <person name="Buller N."/>
            <person name="Landos M."/>
            <person name="Engelstaedter J."/>
            <person name="Barnes A.C."/>
        </authorList>
    </citation>
    <scope>NUCLEOTIDE SEQUENCE [LARGE SCALE GENOMIC DNA]</scope>
    <source>
        <strain evidence="2 3">AS-16-0540-1</strain>
        <plasmid evidence="2 3">unnamed1</plasmid>
    </source>
</reference>
<keyword evidence="2" id="KW-0614">Plasmid</keyword>
<accession>A0A5F0YLU3</accession>
<dbReference type="GO" id="GO:0006313">
    <property type="term" value="P:DNA transposition"/>
    <property type="evidence" value="ECO:0007669"/>
    <property type="project" value="InterPro"/>
</dbReference>
<name>A0A5F0YLU3_PHODP</name>
<dbReference type="InterPro" id="IPR002513">
    <property type="entry name" value="Tn3_Tnp_DDE_dom"/>
</dbReference>
<protein>
    <submittedName>
        <fullName evidence="2">Tn3 family transposase</fullName>
    </submittedName>
</protein>
<gene>
    <name evidence="2" type="ORF">IC627_22260</name>
</gene>
<dbReference type="Proteomes" id="UP000516656">
    <property type="component" value="Plasmid unnamed1"/>
</dbReference>
<dbReference type="GO" id="GO:0004803">
    <property type="term" value="F:transposase activity"/>
    <property type="evidence" value="ECO:0007669"/>
    <property type="project" value="InterPro"/>
</dbReference>
<geneLocation type="plasmid" evidence="2 3">
    <name>unnamed1</name>
</geneLocation>
<dbReference type="EMBL" id="CP061856">
    <property type="protein sequence ID" value="QOD59015.1"/>
    <property type="molecule type" value="Genomic_DNA"/>
</dbReference>
<feature type="domain" description="Tn3 transposase DDE" evidence="1">
    <location>
        <begin position="2"/>
        <end position="110"/>
    </location>
</feature>